<evidence type="ECO:0000256" key="2">
    <source>
        <dbReference type="ARBA" id="ARBA00022801"/>
    </source>
</evidence>
<dbReference type="PANTHER" id="PTHR14084:SF0">
    <property type="entry name" value="KYNURENINASE"/>
    <property type="match status" value="1"/>
</dbReference>
<dbReference type="FunFam" id="3.40.640.10:FF:000031">
    <property type="entry name" value="Kynureninase"/>
    <property type="match status" value="1"/>
</dbReference>
<dbReference type="GO" id="GO:0043420">
    <property type="term" value="P:anthranilate metabolic process"/>
    <property type="evidence" value="ECO:0007669"/>
    <property type="project" value="UniProtKB-UniRule"/>
</dbReference>
<dbReference type="EC" id="3.7.1.3" evidence="4 5"/>
<dbReference type="GO" id="GO:0005737">
    <property type="term" value="C:cytoplasm"/>
    <property type="evidence" value="ECO:0007669"/>
    <property type="project" value="UniProtKB-SubCell"/>
</dbReference>
<dbReference type="STRING" id="56646.A0A2L2TBM4"/>
<comment type="pathway">
    <text evidence="4 5">Cofactor biosynthesis; NAD(+) biosynthesis; quinolinate from L-kynurenine: step 2/3.</text>
</comment>
<sequence length="467" mass="51943">MGDTSNLSGRDYAVQLDSDDVLRHTRDEFNIPSKADVARKTLPSGNSTDANDKAIYLVGNSLGLQPKRTADRIQQYLATWRTQGVQGHFKPLDDSPLPTWLDVDARAAEMIAPIVGAKVSEVAVMQTLTANLHFLMAAFYKPDIKGRHKIILESKAFPSDHYAVETQIRHHGLRPEDSMITLEPPNNEDILSNDYIESVIEQHASTTAVLLLPGIQYYSGQLLDIPHLTAFARERGIFVIWDLAHAAGNAPLSLHDWNVDAAAWCTYKYLNGGPGCIGGLFVHKRHAQVEEDGTHNVRFAGWWGNDKTKRFEMRPNFIPVPGAAGFQLSNPSVLDITSLCASLEVFELAGGMASLRAKSIRLTAYLVSELKKLPADMSAYWQIITPCEEERRGAQLSLLLADGLLDDVMAGLERRSVLVDERRPNVIRVAPAPLYNTFLDCWEFVGAFQGALGEALHMKWKRERMDE</sequence>
<feature type="binding site" evidence="4">
    <location>
        <begin position="157"/>
        <end position="160"/>
    </location>
    <ligand>
        <name>pyridoxal 5'-phosphate</name>
        <dbReference type="ChEBI" id="CHEBI:597326"/>
    </ligand>
</feature>
<comment type="function">
    <text evidence="4 5">Catalyzes the cleavage of L-kynurenine (L-Kyn) and L-3-hydroxykynurenine (L-3OHKyn) into anthranilic acid (AA) and 3-hydroxyanthranilic acid (3-OHAA), respectively.</text>
</comment>
<dbReference type="OrthoDB" id="5978656at2759"/>
<dbReference type="Proteomes" id="UP000245910">
    <property type="component" value="Chromosome II"/>
</dbReference>
<keyword evidence="4 5" id="KW-0963">Cytoplasm</keyword>
<evidence type="ECO:0000256" key="4">
    <source>
        <dbReference type="HAMAP-Rule" id="MF_03017"/>
    </source>
</evidence>
<dbReference type="AlphaFoldDB" id="A0A2L2TBM4"/>
<accession>A0A2L2TBM4</accession>
<dbReference type="Gene3D" id="3.90.1150.10">
    <property type="entry name" value="Aspartate Aminotransferase, domain 1"/>
    <property type="match status" value="1"/>
</dbReference>
<feature type="binding site" evidence="4">
    <location>
        <position position="245"/>
    </location>
    <ligand>
        <name>pyridoxal 5'-phosphate</name>
        <dbReference type="ChEBI" id="CHEBI:597326"/>
    </ligand>
</feature>
<feature type="binding site" evidence="4">
    <location>
        <position position="302"/>
    </location>
    <ligand>
        <name>pyridoxal 5'-phosphate</name>
        <dbReference type="ChEBI" id="CHEBI:597326"/>
    </ligand>
</feature>
<evidence type="ECO:0000313" key="7">
    <source>
        <dbReference type="Proteomes" id="UP000245910"/>
    </source>
</evidence>
<dbReference type="Pfam" id="PF22580">
    <property type="entry name" value="KYNU_C"/>
    <property type="match status" value="1"/>
</dbReference>
<name>A0A2L2TBM4_9HYPO</name>
<dbReference type="Gene3D" id="3.40.640.10">
    <property type="entry name" value="Type I PLP-dependent aspartate aminotransferase-like (Major domain)"/>
    <property type="match status" value="1"/>
</dbReference>
<evidence type="ECO:0000256" key="5">
    <source>
        <dbReference type="PIRNR" id="PIRNR038800"/>
    </source>
</evidence>
<dbReference type="GO" id="GO:0019805">
    <property type="term" value="P:quinolinate biosynthetic process"/>
    <property type="evidence" value="ECO:0007669"/>
    <property type="project" value="UniProtKB-UniRule"/>
</dbReference>
<keyword evidence="7" id="KW-1185">Reference proteome</keyword>
<feature type="binding site" evidence="4">
    <location>
        <position position="242"/>
    </location>
    <ligand>
        <name>pyridoxal 5'-phosphate</name>
        <dbReference type="ChEBI" id="CHEBI:597326"/>
    </ligand>
</feature>
<evidence type="ECO:0000256" key="3">
    <source>
        <dbReference type="ARBA" id="ARBA00022898"/>
    </source>
</evidence>
<dbReference type="PANTHER" id="PTHR14084">
    <property type="entry name" value="KYNURENINASE"/>
    <property type="match status" value="1"/>
</dbReference>
<feature type="binding site" evidence="4">
    <location>
        <position position="267"/>
    </location>
    <ligand>
        <name>pyridoxal 5'-phosphate</name>
        <dbReference type="ChEBI" id="CHEBI:597326"/>
    </ligand>
</feature>
<reference evidence="7" key="1">
    <citation type="submission" date="2014-10" db="EMBL/GenBank/DDBJ databases">
        <authorList>
            <person name="King R."/>
        </authorList>
    </citation>
    <scope>NUCLEOTIDE SEQUENCE [LARGE SCALE GENOMIC DNA]</scope>
    <source>
        <strain evidence="7">A3/5</strain>
    </source>
</reference>
<dbReference type="GO" id="GO:0030170">
    <property type="term" value="F:pyridoxal phosphate binding"/>
    <property type="evidence" value="ECO:0007669"/>
    <property type="project" value="UniProtKB-UniRule"/>
</dbReference>
<dbReference type="InterPro" id="IPR010111">
    <property type="entry name" value="Kynureninase"/>
</dbReference>
<dbReference type="UniPathway" id="UPA00334">
    <property type="reaction ID" value="UER00455"/>
</dbReference>
<keyword evidence="3 4" id="KW-0663">Pyridoxal phosphate</keyword>
<comment type="cofactor">
    <cofactor evidence="4 5">
        <name>pyridoxal 5'-phosphate</name>
        <dbReference type="ChEBI" id="CHEBI:597326"/>
    </cofactor>
</comment>
<feature type="modified residue" description="N6-(pyridoxal phosphate)lysine" evidence="4">
    <location>
        <position position="268"/>
    </location>
</feature>
<dbReference type="GO" id="GO:0030429">
    <property type="term" value="F:kynureninase activity"/>
    <property type="evidence" value="ECO:0007669"/>
    <property type="project" value="UniProtKB-UniRule"/>
</dbReference>
<comment type="similarity">
    <text evidence="4 5">Belongs to the kynureninase family.</text>
</comment>
<keyword evidence="1 4" id="KW-0662">Pyridine nucleotide biosynthesis</keyword>
<comment type="pathway">
    <text evidence="4 5">Amino-acid degradation; L-kynurenine degradation; L-alanine and anthranilate from L-kynurenine: step 1/1.</text>
</comment>
<dbReference type="PIRSF" id="PIRSF038800">
    <property type="entry name" value="KYNU"/>
    <property type="match status" value="1"/>
</dbReference>
<dbReference type="GO" id="GO:0097053">
    <property type="term" value="P:L-kynurenine catabolic process"/>
    <property type="evidence" value="ECO:0007669"/>
    <property type="project" value="UniProtKB-UniRule"/>
</dbReference>
<comment type="subunit">
    <text evidence="4 5">Homodimer.</text>
</comment>
<gene>
    <name evidence="4" type="primary">BNA5</name>
</gene>
<feature type="binding site" evidence="4">
    <location>
        <position position="128"/>
    </location>
    <ligand>
        <name>pyridoxal 5'-phosphate</name>
        <dbReference type="ChEBI" id="CHEBI:597326"/>
    </ligand>
</feature>
<comment type="caution">
    <text evidence="4">Lacks conserved residue(s) required for the propagation of feature annotation.</text>
</comment>
<dbReference type="InterPro" id="IPR015422">
    <property type="entry name" value="PyrdxlP-dep_Trfase_small"/>
</dbReference>
<keyword evidence="2 4" id="KW-0378">Hydrolase</keyword>
<evidence type="ECO:0000313" key="6">
    <source>
        <dbReference type="EMBL" id="CEI62751.1"/>
    </source>
</evidence>
<comment type="catalytic activity">
    <reaction evidence="4 5">
        <text>L-kynurenine + H2O = anthranilate + L-alanine + H(+)</text>
        <dbReference type="Rhea" id="RHEA:16813"/>
        <dbReference type="ChEBI" id="CHEBI:15377"/>
        <dbReference type="ChEBI" id="CHEBI:15378"/>
        <dbReference type="ChEBI" id="CHEBI:16567"/>
        <dbReference type="ChEBI" id="CHEBI:57959"/>
        <dbReference type="ChEBI" id="CHEBI:57972"/>
        <dbReference type="EC" id="3.7.1.3"/>
    </reaction>
</comment>
<proteinExistence type="inferred from homology"/>
<dbReference type="UniPathway" id="UPA00253">
    <property type="reaction ID" value="UER00329"/>
</dbReference>
<dbReference type="HAMAP" id="MF_01970">
    <property type="entry name" value="Kynureninase"/>
    <property type="match status" value="1"/>
</dbReference>
<dbReference type="SUPFAM" id="SSF53383">
    <property type="entry name" value="PLP-dependent transferases"/>
    <property type="match status" value="1"/>
</dbReference>
<organism evidence="6 7">
    <name type="scientific">Fusarium venenatum</name>
    <dbReference type="NCBI Taxonomy" id="56646"/>
    <lineage>
        <taxon>Eukaryota</taxon>
        <taxon>Fungi</taxon>
        <taxon>Dikarya</taxon>
        <taxon>Ascomycota</taxon>
        <taxon>Pezizomycotina</taxon>
        <taxon>Sordariomycetes</taxon>
        <taxon>Hypocreomycetidae</taxon>
        <taxon>Hypocreales</taxon>
        <taxon>Nectriaceae</taxon>
        <taxon>Fusarium</taxon>
    </lineage>
</organism>
<dbReference type="InterPro" id="IPR015421">
    <property type="entry name" value="PyrdxlP-dep_Trfase_major"/>
</dbReference>
<evidence type="ECO:0000256" key="1">
    <source>
        <dbReference type="ARBA" id="ARBA00022642"/>
    </source>
</evidence>
<dbReference type="NCBIfam" id="TIGR01814">
    <property type="entry name" value="kynureninase"/>
    <property type="match status" value="1"/>
</dbReference>
<dbReference type="InterPro" id="IPR015424">
    <property type="entry name" value="PyrdxlP-dep_Trfase"/>
</dbReference>
<comment type="catalytic activity">
    <reaction evidence="5">
        <text>3-hydroxy-L-kynurenine + H2O = 3-hydroxyanthranilate + L-alanine + H(+)</text>
        <dbReference type="Rhea" id="RHEA:25143"/>
        <dbReference type="ChEBI" id="CHEBI:15377"/>
        <dbReference type="ChEBI" id="CHEBI:15378"/>
        <dbReference type="ChEBI" id="CHEBI:36559"/>
        <dbReference type="ChEBI" id="CHEBI:57972"/>
        <dbReference type="ChEBI" id="CHEBI:58125"/>
        <dbReference type="EC" id="3.7.1.3"/>
    </reaction>
</comment>
<dbReference type="GO" id="GO:0019441">
    <property type="term" value="P:L-tryptophan catabolic process to kynurenine"/>
    <property type="evidence" value="ECO:0007669"/>
    <property type="project" value="TreeGrafter"/>
</dbReference>
<feature type="binding site" evidence="4">
    <location>
        <position position="330"/>
    </location>
    <ligand>
        <name>pyridoxal 5'-phosphate</name>
        <dbReference type="ChEBI" id="CHEBI:597326"/>
    </ligand>
</feature>
<feature type="binding site" evidence="4">
    <location>
        <position position="129"/>
    </location>
    <ligand>
        <name>pyridoxal 5'-phosphate</name>
        <dbReference type="ChEBI" id="CHEBI:597326"/>
    </ligand>
</feature>
<dbReference type="GO" id="GO:0034354">
    <property type="term" value="P:'de novo' NAD+ biosynthetic process from L-tryptophan"/>
    <property type="evidence" value="ECO:0007669"/>
    <property type="project" value="UniProtKB-UniRule"/>
</dbReference>
<protein>
    <recommendedName>
        <fullName evidence="4 5">Kynureninase</fullName>
        <ecNumber evidence="4 5">3.7.1.3</ecNumber>
    </recommendedName>
    <alternativeName>
        <fullName evidence="4">Biosynthesis of nicotinic acid protein 5</fullName>
    </alternativeName>
    <alternativeName>
        <fullName evidence="4">L-kynurenine hydrolase</fullName>
    </alternativeName>
</protein>
<dbReference type="EMBL" id="LN649230">
    <property type="protein sequence ID" value="CEI62751.1"/>
    <property type="molecule type" value="Genomic_DNA"/>
</dbReference>
<comment type="subcellular location">
    <subcellularLocation>
        <location evidence="4 5">Cytoplasm</location>
    </subcellularLocation>
</comment>